<evidence type="ECO:0008006" key="4">
    <source>
        <dbReference type="Google" id="ProtNLM"/>
    </source>
</evidence>
<accession>A0ABR1P0K5</accession>
<feature type="compositionally biased region" description="Pro residues" evidence="1">
    <location>
        <begin position="138"/>
        <end position="147"/>
    </location>
</feature>
<name>A0ABR1P0K5_DIAER</name>
<comment type="caution">
    <text evidence="2">The sequence shown here is derived from an EMBL/GenBank/DDBJ whole genome shotgun (WGS) entry which is preliminary data.</text>
</comment>
<dbReference type="EMBL" id="JAKNSF020000065">
    <property type="protein sequence ID" value="KAK7722772.1"/>
    <property type="molecule type" value="Genomic_DNA"/>
</dbReference>
<feature type="compositionally biased region" description="Acidic residues" evidence="1">
    <location>
        <begin position="98"/>
        <end position="108"/>
    </location>
</feature>
<gene>
    <name evidence="2" type="ORF">SLS63_009167</name>
</gene>
<protein>
    <recommendedName>
        <fullName evidence="4">HCNGP-like protein</fullName>
    </recommendedName>
</protein>
<sequence length="265" mass="28373">MAPLVGYGSSDEEEDEVQSPDAPALETKEVPNEPAVEPSQEESVAEKEAQVSPPPQPLQPKAEQPAPAPQIGPVLPSNSATMGPSLPPADQAEAYPEQMDEDLEEDAQGDPARPPLSPYSANRALLHQLTLPTVPDMDIPPSPPPGSPSSDARHAALTAKVDKFLELKRTKGVHFNARIADSHAFRNPEQTDKLLGFIGIDTKFDKASGTGAGQYATTLPAELWDPAGFPAWAYRGQLRRAQEKVSKERARVQGEAVQFVPAADP</sequence>
<dbReference type="InterPro" id="IPR012479">
    <property type="entry name" value="SAP30BP"/>
</dbReference>
<evidence type="ECO:0000313" key="2">
    <source>
        <dbReference type="EMBL" id="KAK7722772.1"/>
    </source>
</evidence>
<proteinExistence type="predicted"/>
<dbReference type="PANTHER" id="PTHR13464">
    <property type="entry name" value="TRANSCRIPTIONAL REGULATOR PROTEIN HCNGP"/>
    <property type="match status" value="1"/>
</dbReference>
<dbReference type="PANTHER" id="PTHR13464:SF0">
    <property type="entry name" value="SAP30-BINDING PROTEIN"/>
    <property type="match status" value="1"/>
</dbReference>
<feature type="region of interest" description="Disordered" evidence="1">
    <location>
        <begin position="1"/>
        <end position="155"/>
    </location>
</feature>
<dbReference type="Proteomes" id="UP001430848">
    <property type="component" value="Unassembled WGS sequence"/>
</dbReference>
<evidence type="ECO:0000313" key="3">
    <source>
        <dbReference type="Proteomes" id="UP001430848"/>
    </source>
</evidence>
<reference evidence="2 3" key="1">
    <citation type="submission" date="2024-02" db="EMBL/GenBank/DDBJ databases">
        <title>De novo assembly and annotation of 12 fungi associated with fruit tree decline syndrome in Ontario, Canada.</title>
        <authorList>
            <person name="Sulman M."/>
            <person name="Ellouze W."/>
            <person name="Ilyukhin E."/>
        </authorList>
    </citation>
    <scope>NUCLEOTIDE SEQUENCE [LARGE SCALE GENOMIC DNA]</scope>
    <source>
        <strain evidence="2 3">M169</strain>
    </source>
</reference>
<evidence type="ECO:0000256" key="1">
    <source>
        <dbReference type="SAM" id="MobiDB-lite"/>
    </source>
</evidence>
<organism evidence="2 3">
    <name type="scientific">Diaporthe eres</name>
    <name type="common">Phomopsis oblonga</name>
    <dbReference type="NCBI Taxonomy" id="83184"/>
    <lineage>
        <taxon>Eukaryota</taxon>
        <taxon>Fungi</taxon>
        <taxon>Dikarya</taxon>
        <taxon>Ascomycota</taxon>
        <taxon>Pezizomycotina</taxon>
        <taxon>Sordariomycetes</taxon>
        <taxon>Sordariomycetidae</taxon>
        <taxon>Diaporthales</taxon>
        <taxon>Diaporthaceae</taxon>
        <taxon>Diaporthe</taxon>
        <taxon>Diaporthe eres species complex</taxon>
    </lineage>
</organism>
<keyword evidence="3" id="KW-1185">Reference proteome</keyword>
<dbReference type="Pfam" id="PF07818">
    <property type="entry name" value="HCNGP"/>
    <property type="match status" value="1"/>
</dbReference>